<gene>
    <name evidence="2" type="ORF">COX33_00820</name>
</gene>
<evidence type="ECO:0000256" key="1">
    <source>
        <dbReference type="SAM" id="Phobius"/>
    </source>
</evidence>
<evidence type="ECO:0000313" key="2">
    <source>
        <dbReference type="EMBL" id="PIP24644.1"/>
    </source>
</evidence>
<organism evidence="2 3">
    <name type="scientific">Candidatus Nealsonbacteria bacterium CG23_combo_of_CG06-09_8_20_14_all_36_125</name>
    <dbReference type="NCBI Taxonomy" id="1974719"/>
    <lineage>
        <taxon>Bacteria</taxon>
        <taxon>Candidatus Nealsoniibacteriota</taxon>
    </lineage>
</organism>
<feature type="transmembrane region" description="Helical" evidence="1">
    <location>
        <begin position="106"/>
        <end position="125"/>
    </location>
</feature>
<evidence type="ECO:0000313" key="3">
    <source>
        <dbReference type="Proteomes" id="UP000237258"/>
    </source>
</evidence>
<name>A0A2G9YZF5_9BACT</name>
<protein>
    <submittedName>
        <fullName evidence="2">Uncharacterized protein</fullName>
    </submittedName>
</protein>
<proteinExistence type="predicted"/>
<feature type="transmembrane region" description="Helical" evidence="1">
    <location>
        <begin position="77"/>
        <end position="100"/>
    </location>
</feature>
<keyword evidence="1" id="KW-1133">Transmembrane helix</keyword>
<dbReference type="AlphaFoldDB" id="A0A2G9YZF5"/>
<keyword evidence="1" id="KW-0472">Membrane</keyword>
<keyword evidence="1" id="KW-0812">Transmembrane</keyword>
<dbReference type="Proteomes" id="UP000237258">
    <property type="component" value="Unassembled WGS sequence"/>
</dbReference>
<reference evidence="2 3" key="1">
    <citation type="submission" date="2017-09" db="EMBL/GenBank/DDBJ databases">
        <title>Depth-based differentiation of microbial function through sediment-hosted aquifers and enrichment of novel symbionts in the deep terrestrial subsurface.</title>
        <authorList>
            <person name="Probst A.J."/>
            <person name="Ladd B."/>
            <person name="Jarett J.K."/>
            <person name="Geller-Mcgrath D.E."/>
            <person name="Sieber C.M."/>
            <person name="Emerson J.B."/>
            <person name="Anantharaman K."/>
            <person name="Thomas B.C."/>
            <person name="Malmstrom R."/>
            <person name="Stieglmeier M."/>
            <person name="Klingl A."/>
            <person name="Woyke T."/>
            <person name="Ryan C.M."/>
            <person name="Banfield J.F."/>
        </authorList>
    </citation>
    <scope>NUCLEOTIDE SEQUENCE [LARGE SCALE GENOMIC DNA]</scope>
    <source>
        <strain evidence="2">CG23_combo_of_CG06-09_8_20_14_all_36_125</strain>
    </source>
</reference>
<sequence length="126" mass="14634">MINQKSNNFPNKPQKTSFWDFKSVKVYTDLGEKILDFVIGFIIGGIILNFTPGYFLTRLASLRYKQLIEIGREMPTFPIREILLILMIYVALILVILYLLKRRRHFALGFLIPLISSILGFILLLL</sequence>
<dbReference type="EMBL" id="PCRR01000020">
    <property type="protein sequence ID" value="PIP24644.1"/>
    <property type="molecule type" value="Genomic_DNA"/>
</dbReference>
<feature type="transmembrane region" description="Helical" evidence="1">
    <location>
        <begin position="34"/>
        <end position="56"/>
    </location>
</feature>
<accession>A0A2G9YZF5</accession>
<comment type="caution">
    <text evidence="2">The sequence shown here is derived from an EMBL/GenBank/DDBJ whole genome shotgun (WGS) entry which is preliminary data.</text>
</comment>